<evidence type="ECO:0000313" key="2">
    <source>
        <dbReference type="EMBL" id="BAW20841.1"/>
    </source>
</evidence>
<sequence>MQSCAIGERLREERERFGWNQEELGQLGGVNRNTQGKYEKGDRSPDAAYLAALAEKGVDVLYVLTGERKPQAPGDISAEETQLVTRYRRMSAEARVTIDSVSEALASFNK</sequence>
<dbReference type="EMBL" id="AP015029">
    <property type="protein sequence ID" value="BAW20841.1"/>
    <property type="molecule type" value="Genomic_DNA"/>
</dbReference>
<evidence type="ECO:0000313" key="3">
    <source>
        <dbReference type="Proteomes" id="UP000218731"/>
    </source>
</evidence>
<dbReference type="SUPFAM" id="SSF47413">
    <property type="entry name" value="lambda repressor-like DNA-binding domains"/>
    <property type="match status" value="1"/>
</dbReference>
<dbReference type="CDD" id="cd00093">
    <property type="entry name" value="HTH_XRE"/>
    <property type="match status" value="1"/>
</dbReference>
<organism evidence="2 3">
    <name type="scientific">Pseudomonas putida</name>
    <name type="common">Arthrobacter siderocapsulatus</name>
    <dbReference type="NCBI Taxonomy" id="303"/>
    <lineage>
        <taxon>Bacteria</taxon>
        <taxon>Pseudomonadati</taxon>
        <taxon>Pseudomonadota</taxon>
        <taxon>Gammaproteobacteria</taxon>
        <taxon>Pseudomonadales</taxon>
        <taxon>Pseudomonadaceae</taxon>
        <taxon>Pseudomonas</taxon>
    </lineage>
</organism>
<dbReference type="Proteomes" id="UP000218731">
    <property type="component" value="Chromosome 1"/>
</dbReference>
<dbReference type="InterPro" id="IPR010982">
    <property type="entry name" value="Lambda_DNA-bd_dom_sf"/>
</dbReference>
<name>A0A1L7N5V2_PSEPU</name>
<dbReference type="Pfam" id="PF01381">
    <property type="entry name" value="HTH_3"/>
    <property type="match status" value="1"/>
</dbReference>
<feature type="domain" description="HTH cro/C1-type" evidence="1">
    <location>
        <begin position="10"/>
        <end position="63"/>
    </location>
</feature>
<accession>A0A1L7N5V2</accession>
<reference evidence="2 3" key="1">
    <citation type="submission" date="2015-11" db="EMBL/GenBank/DDBJ databases">
        <title>Complete genome sequencing of a biphenyl-degrading bacterium, Pseudomonas putida KF715 (=NBRC110667).</title>
        <authorList>
            <person name="Suenaga H."/>
            <person name="Fujihara N."/>
            <person name="Watanabe T."/>
            <person name="Hirose J."/>
            <person name="Kimura N."/>
            <person name="Yamazoe A."/>
            <person name="Hosoyama A."/>
            <person name="Shimodaira J."/>
            <person name="Furukawa K."/>
        </authorList>
    </citation>
    <scope>NUCLEOTIDE SEQUENCE [LARGE SCALE GENOMIC DNA]</scope>
    <source>
        <strain evidence="2 3">KF715</strain>
    </source>
</reference>
<dbReference type="PROSITE" id="PS50943">
    <property type="entry name" value="HTH_CROC1"/>
    <property type="match status" value="1"/>
</dbReference>
<evidence type="ECO:0000259" key="1">
    <source>
        <dbReference type="PROSITE" id="PS50943"/>
    </source>
</evidence>
<dbReference type="Gene3D" id="1.10.260.40">
    <property type="entry name" value="lambda repressor-like DNA-binding domains"/>
    <property type="match status" value="1"/>
</dbReference>
<proteinExistence type="predicted"/>
<dbReference type="InterPro" id="IPR001387">
    <property type="entry name" value="Cro/C1-type_HTH"/>
</dbReference>
<dbReference type="RefSeq" id="WP_029885326.1">
    <property type="nucleotide sequence ID" value="NZ_AP015029.1"/>
</dbReference>
<protein>
    <submittedName>
        <fullName evidence="2">Cro/Cl family transcriptional regulator</fullName>
    </submittedName>
</protein>
<dbReference type="GO" id="GO:0003677">
    <property type="term" value="F:DNA binding"/>
    <property type="evidence" value="ECO:0007669"/>
    <property type="project" value="InterPro"/>
</dbReference>
<dbReference type="SMART" id="SM00530">
    <property type="entry name" value="HTH_XRE"/>
    <property type="match status" value="1"/>
</dbReference>
<gene>
    <name evidence="2" type="ORF">KF715C_ch2680</name>
</gene>
<dbReference type="AlphaFoldDB" id="A0A1L7N5V2"/>